<dbReference type="Gramene" id="OB0111G10040.1">
    <property type="protein sequence ID" value="OB0111G10040.1"/>
    <property type="gene ID" value="OB0111G10040"/>
</dbReference>
<dbReference type="AlphaFoldDB" id="J3KV47"/>
<organism evidence="2">
    <name type="scientific">Oryza brachyantha</name>
    <name type="common">malo sina</name>
    <dbReference type="NCBI Taxonomy" id="4533"/>
    <lineage>
        <taxon>Eukaryota</taxon>
        <taxon>Viridiplantae</taxon>
        <taxon>Streptophyta</taxon>
        <taxon>Embryophyta</taxon>
        <taxon>Tracheophyta</taxon>
        <taxon>Spermatophyta</taxon>
        <taxon>Magnoliopsida</taxon>
        <taxon>Liliopsida</taxon>
        <taxon>Poales</taxon>
        <taxon>Poaceae</taxon>
        <taxon>BOP clade</taxon>
        <taxon>Oryzoideae</taxon>
        <taxon>Oryzeae</taxon>
        <taxon>Oryzinae</taxon>
        <taxon>Oryza</taxon>
    </lineage>
</organism>
<dbReference type="HOGENOM" id="CLU_1868295_0_0_1"/>
<sequence length="137" mass="16570">MSERDVARQSNLCFIYHTDDTNYLNQLRMRRAPFFRLCNLFRERELLRDSIHSSVEEQVAMFLLAVGHNHKFRAKLHVKVVVDNKYSFVVNMVTCWLRWKWMPYYSDYAYFISALFYCLKYCNVEDDGLEYCYLQSG</sequence>
<dbReference type="EnsemblPlants" id="OB0111G10040.1">
    <property type="protein sequence ID" value="OB0111G10040.1"/>
    <property type="gene ID" value="OB0111G10040"/>
</dbReference>
<keyword evidence="3" id="KW-1185">Reference proteome</keyword>
<dbReference type="Pfam" id="PF26138">
    <property type="entry name" value="DUF8040"/>
    <property type="match status" value="1"/>
</dbReference>
<name>J3KV47_ORYBR</name>
<accession>J3KV47</accession>
<dbReference type="InterPro" id="IPR058353">
    <property type="entry name" value="DUF8040"/>
</dbReference>
<protein>
    <recommendedName>
        <fullName evidence="1">DUF8040 domain-containing protein</fullName>
    </recommendedName>
</protein>
<reference evidence="2" key="1">
    <citation type="submission" date="2015-06" db="UniProtKB">
        <authorList>
            <consortium name="EnsemblPlants"/>
        </authorList>
    </citation>
    <scope>IDENTIFICATION</scope>
</reference>
<evidence type="ECO:0000259" key="1">
    <source>
        <dbReference type="Pfam" id="PF26138"/>
    </source>
</evidence>
<dbReference type="Proteomes" id="UP000006038">
    <property type="component" value="Unassembled WGS sequence"/>
</dbReference>
<evidence type="ECO:0000313" key="2">
    <source>
        <dbReference type="EnsemblPlants" id="OB0111G10040.1"/>
    </source>
</evidence>
<evidence type="ECO:0000313" key="3">
    <source>
        <dbReference type="Proteomes" id="UP000006038"/>
    </source>
</evidence>
<proteinExistence type="predicted"/>
<feature type="domain" description="DUF8040" evidence="1">
    <location>
        <begin position="15"/>
        <end position="74"/>
    </location>
</feature>